<dbReference type="GeneID" id="84591610"/>
<dbReference type="AlphaFoldDB" id="A0AAJ8E257"/>
<evidence type="ECO:0000313" key="2">
    <source>
        <dbReference type="RefSeq" id="XP_059603921.1"/>
    </source>
</evidence>
<gene>
    <name evidence="2" type="ORF">An08g02630</name>
</gene>
<feature type="region of interest" description="Disordered" evidence="1">
    <location>
        <begin position="101"/>
        <end position="124"/>
    </location>
</feature>
<dbReference type="VEuPathDB" id="FungiDB:An08g02630"/>
<reference evidence="2" key="1">
    <citation type="submission" date="2025-02" db="EMBL/GenBank/DDBJ databases">
        <authorList>
            <consortium name="NCBI Genome Project"/>
        </authorList>
    </citation>
    <scope>NUCLEOTIDE SEQUENCE</scope>
</reference>
<name>A0AAJ8E257_ASPNG</name>
<proteinExistence type="predicted"/>
<protein>
    <submittedName>
        <fullName evidence="2">Uncharacterized protein</fullName>
    </submittedName>
</protein>
<dbReference type="KEGG" id="ang:An08g02630"/>
<reference evidence="2" key="2">
    <citation type="submission" date="2025-08" db="UniProtKB">
        <authorList>
            <consortium name="RefSeq"/>
        </authorList>
    </citation>
    <scope>IDENTIFICATION</scope>
</reference>
<accession>A0AAJ8E257</accession>
<organism evidence="2">
    <name type="scientific">Aspergillus niger</name>
    <dbReference type="NCBI Taxonomy" id="5061"/>
    <lineage>
        <taxon>Eukaryota</taxon>
        <taxon>Fungi</taxon>
        <taxon>Dikarya</taxon>
        <taxon>Ascomycota</taxon>
        <taxon>Pezizomycotina</taxon>
        <taxon>Eurotiomycetes</taxon>
        <taxon>Eurotiomycetidae</taxon>
        <taxon>Eurotiales</taxon>
        <taxon>Aspergillaceae</taxon>
        <taxon>Aspergillus</taxon>
        <taxon>Aspergillus subgen. Circumdati</taxon>
    </lineage>
</organism>
<dbReference type="RefSeq" id="XP_059603921.1">
    <property type="nucleotide sequence ID" value="XM_059748899.1"/>
</dbReference>
<feature type="compositionally biased region" description="Polar residues" evidence="1">
    <location>
        <begin position="105"/>
        <end position="120"/>
    </location>
</feature>
<evidence type="ECO:0000256" key="1">
    <source>
        <dbReference type="SAM" id="MobiDB-lite"/>
    </source>
</evidence>
<sequence length="401" mass="44026">MRCGYAVPNLAERETELKKAARRGRIMKHTGPTAIVRAANRQRQPEDEGFRFCSLVSSRQTSTSLSNAARFVPRLDGSSSLCLAVCKKTNPVDHHATPLDLLKRTTGSPGRSPPRSTKGMTRQMEGGVQAYLSARGRSTGSDSHSLTQFSPDLNYIQTNVEPDCRWGADEISSQDYSGSSTIVTRRERNRQSFLIGQGSLMASGAIPVQDQSPDRRFSSLLIASSQSLSGPVRYLRMTPPDEWGCGHIPVAIRLVEYLIPTENIDGVFPPRYQRVLMHTPVCTNFFPGQLHVEFVYLGNDWPESSSTSSASKQAVEIVRGPVAVVSRNSCVIISRTRQQTVMQNAIGTIPGRSQVISDHNGTVIIPVASSVCWGHEARRVVEGEKQRADDPVGLEGHERGR</sequence>